<proteinExistence type="predicted"/>
<sequence>MFSALRIRNTEPDRDSDAARFAQLLANLEELEAALRHERQGLKERCERVAATAAFAQERFEDHPREARLSTQIDDMTCAMKTCTRRMAALQRQIGLVGQLRLMAQSFVADHDETPSYTLARPELRH</sequence>
<accession>A0ABU4ANQ0</accession>
<organism evidence="1 2">
    <name type="scientific">Nitratireductor aquimarinus</name>
    <dbReference type="NCBI Taxonomy" id="889300"/>
    <lineage>
        <taxon>Bacteria</taxon>
        <taxon>Pseudomonadati</taxon>
        <taxon>Pseudomonadota</taxon>
        <taxon>Alphaproteobacteria</taxon>
        <taxon>Hyphomicrobiales</taxon>
        <taxon>Phyllobacteriaceae</taxon>
        <taxon>Nitratireductor</taxon>
    </lineage>
</organism>
<gene>
    <name evidence="1" type="ORF">R2G56_15885</name>
</gene>
<name>A0ABU4ANQ0_9HYPH</name>
<dbReference type="Proteomes" id="UP001185659">
    <property type="component" value="Unassembled WGS sequence"/>
</dbReference>
<evidence type="ECO:0000313" key="2">
    <source>
        <dbReference type="Proteomes" id="UP001185659"/>
    </source>
</evidence>
<evidence type="ECO:0000313" key="1">
    <source>
        <dbReference type="EMBL" id="MDV6227781.1"/>
    </source>
</evidence>
<evidence type="ECO:0008006" key="3">
    <source>
        <dbReference type="Google" id="ProtNLM"/>
    </source>
</evidence>
<dbReference type="EMBL" id="JAWLIP010000007">
    <property type="protein sequence ID" value="MDV6227781.1"/>
    <property type="molecule type" value="Genomic_DNA"/>
</dbReference>
<keyword evidence="2" id="KW-1185">Reference proteome</keyword>
<dbReference type="RefSeq" id="WP_113154452.1">
    <property type="nucleotide sequence ID" value="NZ_JAWLIP010000007.1"/>
</dbReference>
<comment type="caution">
    <text evidence="1">The sequence shown here is derived from an EMBL/GenBank/DDBJ whole genome shotgun (WGS) entry which is preliminary data.</text>
</comment>
<reference evidence="1 2" key="1">
    <citation type="submission" date="2023-10" db="EMBL/GenBank/DDBJ databases">
        <authorList>
            <person name="Venkata Ramana C."/>
            <person name="Sasikala C."/>
            <person name="Dhurka M."/>
        </authorList>
    </citation>
    <scope>NUCLEOTIDE SEQUENCE [LARGE SCALE GENOMIC DNA]</scope>
    <source>
        <strain evidence="1 2">KCTC 32151</strain>
    </source>
</reference>
<protein>
    <recommendedName>
        <fullName evidence="3">FlgN protein</fullName>
    </recommendedName>
</protein>